<dbReference type="EMBL" id="CAJJDP010000031">
    <property type="protein sequence ID" value="CAD8155684.1"/>
    <property type="molecule type" value="Genomic_DNA"/>
</dbReference>
<name>A0A8S1TUW0_PAROT</name>
<accession>A0A8S1TUW0</accession>
<evidence type="ECO:0000313" key="2">
    <source>
        <dbReference type="Proteomes" id="UP000683925"/>
    </source>
</evidence>
<sequence length="45" mass="5587">MRGKRKRKNKLHLKNKQNQKFKHQTLIYQGYPIDDNCWQLENNCQ</sequence>
<evidence type="ECO:0000313" key="1">
    <source>
        <dbReference type="EMBL" id="CAD8155684.1"/>
    </source>
</evidence>
<proteinExistence type="predicted"/>
<reference evidence="1" key="1">
    <citation type="submission" date="2021-01" db="EMBL/GenBank/DDBJ databases">
        <authorList>
            <consortium name="Genoscope - CEA"/>
            <person name="William W."/>
        </authorList>
    </citation>
    <scope>NUCLEOTIDE SEQUENCE</scope>
</reference>
<comment type="caution">
    <text evidence="1">The sequence shown here is derived from an EMBL/GenBank/DDBJ whole genome shotgun (WGS) entry which is preliminary data.</text>
</comment>
<keyword evidence="2" id="KW-1185">Reference proteome</keyword>
<dbReference type="Proteomes" id="UP000683925">
    <property type="component" value="Unassembled WGS sequence"/>
</dbReference>
<protein>
    <submittedName>
        <fullName evidence="1">Uncharacterized protein</fullName>
    </submittedName>
</protein>
<organism evidence="1 2">
    <name type="scientific">Paramecium octaurelia</name>
    <dbReference type="NCBI Taxonomy" id="43137"/>
    <lineage>
        <taxon>Eukaryota</taxon>
        <taxon>Sar</taxon>
        <taxon>Alveolata</taxon>
        <taxon>Ciliophora</taxon>
        <taxon>Intramacronucleata</taxon>
        <taxon>Oligohymenophorea</taxon>
        <taxon>Peniculida</taxon>
        <taxon>Parameciidae</taxon>
        <taxon>Paramecium</taxon>
    </lineage>
</organism>
<gene>
    <name evidence="1" type="ORF">POCTA_138.1.T0310068</name>
</gene>
<dbReference type="AlphaFoldDB" id="A0A8S1TUW0"/>